<accession>A0ABT1D5T2</accession>
<organism evidence="6 7">
    <name type="scientific">Siccirubricoccus soli</name>
    <dbReference type="NCBI Taxonomy" id="2899147"/>
    <lineage>
        <taxon>Bacteria</taxon>
        <taxon>Pseudomonadati</taxon>
        <taxon>Pseudomonadota</taxon>
        <taxon>Alphaproteobacteria</taxon>
        <taxon>Acetobacterales</taxon>
        <taxon>Roseomonadaceae</taxon>
        <taxon>Siccirubricoccus</taxon>
    </lineage>
</organism>
<evidence type="ECO:0000313" key="6">
    <source>
        <dbReference type="EMBL" id="MCO6417256.1"/>
    </source>
</evidence>
<name>A0ABT1D5T2_9PROT</name>
<dbReference type="RefSeq" id="WP_252953884.1">
    <property type="nucleotide sequence ID" value="NZ_JAFIRR010000084.1"/>
</dbReference>
<protein>
    <submittedName>
        <fullName evidence="6">LLM class flavin-dependent oxidoreductase</fullName>
    </submittedName>
</protein>
<gene>
    <name evidence="6" type="ORF">JYK14_13930</name>
</gene>
<dbReference type="PANTHER" id="PTHR42847">
    <property type="entry name" value="ALKANESULFONATE MONOOXYGENASE"/>
    <property type="match status" value="1"/>
</dbReference>
<dbReference type="InterPro" id="IPR050172">
    <property type="entry name" value="SsuD_RutA_monooxygenase"/>
</dbReference>
<dbReference type="Proteomes" id="UP001523392">
    <property type="component" value="Unassembled WGS sequence"/>
</dbReference>
<keyword evidence="4" id="KW-0503">Monooxygenase</keyword>
<dbReference type="EMBL" id="JAFIRR010000084">
    <property type="protein sequence ID" value="MCO6417256.1"/>
    <property type="molecule type" value="Genomic_DNA"/>
</dbReference>
<evidence type="ECO:0000259" key="5">
    <source>
        <dbReference type="Pfam" id="PF00296"/>
    </source>
</evidence>
<dbReference type="InterPro" id="IPR011251">
    <property type="entry name" value="Luciferase-like_dom"/>
</dbReference>
<evidence type="ECO:0000256" key="2">
    <source>
        <dbReference type="ARBA" id="ARBA00022643"/>
    </source>
</evidence>
<evidence type="ECO:0000256" key="1">
    <source>
        <dbReference type="ARBA" id="ARBA00022630"/>
    </source>
</evidence>
<evidence type="ECO:0000313" key="7">
    <source>
        <dbReference type="Proteomes" id="UP001523392"/>
    </source>
</evidence>
<proteinExistence type="predicted"/>
<comment type="caution">
    <text evidence="6">The sequence shown here is derived from an EMBL/GenBank/DDBJ whole genome shotgun (WGS) entry which is preliminary data.</text>
</comment>
<dbReference type="Pfam" id="PF00296">
    <property type="entry name" value="Bac_luciferase"/>
    <property type="match status" value="1"/>
</dbReference>
<keyword evidence="1" id="KW-0285">Flavoprotein</keyword>
<evidence type="ECO:0000256" key="4">
    <source>
        <dbReference type="ARBA" id="ARBA00023033"/>
    </source>
</evidence>
<sequence>MRPLEFGWYLPTNGDTTSYAAGHAAIPPGTAMFDRVVQAAEAAGFEYMLVPVALPCWEAWVTTAFMAGRSSAIRMLVAARPGYINPVMLAKMVTTFDQLTGGRIAVNLIAGQSEQEARADGISYAKEDRYALMAEEVGILKRLWTAEGPVDHAGRFHTLRGARILPPPFQRPHPRFYLGGGSREAWEVSAAHADVHLFWGDTPEGIAAQMAEIRAMAARHGRAEQLGFGMRLQILCRETEEEALAAAQELVRDVPAERTAALRANVANSVANQRVQALAREHGDWIAPNLWSGLTRARQGAGIAVVGNPAQCAAVLQRFIDIGCHSFCLSGYLHDEEAMRFARWVRPILAERNEGRMLAA</sequence>
<reference evidence="6 7" key="1">
    <citation type="submission" date="2021-12" db="EMBL/GenBank/DDBJ databases">
        <title>Siccirubricoccus leaddurans sp. nov., a high concentration Zn2+ tolerance bacterium.</title>
        <authorList>
            <person name="Cao Y."/>
        </authorList>
    </citation>
    <scope>NUCLEOTIDE SEQUENCE [LARGE SCALE GENOMIC DNA]</scope>
    <source>
        <strain evidence="6 7">KC 17139</strain>
    </source>
</reference>
<keyword evidence="7" id="KW-1185">Reference proteome</keyword>
<dbReference type="CDD" id="cd01094">
    <property type="entry name" value="Alkanesulfonate_monoxygenase"/>
    <property type="match status" value="1"/>
</dbReference>
<evidence type="ECO:0000256" key="3">
    <source>
        <dbReference type="ARBA" id="ARBA00023002"/>
    </source>
</evidence>
<feature type="domain" description="Luciferase-like" evidence="5">
    <location>
        <begin position="5"/>
        <end position="324"/>
    </location>
</feature>
<keyword evidence="2" id="KW-0288">FMN</keyword>
<dbReference type="InterPro" id="IPR036661">
    <property type="entry name" value="Luciferase-like_sf"/>
</dbReference>
<keyword evidence="3" id="KW-0560">Oxidoreductase</keyword>
<dbReference type="PANTHER" id="PTHR42847:SF4">
    <property type="entry name" value="ALKANESULFONATE MONOOXYGENASE-RELATED"/>
    <property type="match status" value="1"/>
</dbReference>
<dbReference type="SUPFAM" id="SSF51679">
    <property type="entry name" value="Bacterial luciferase-like"/>
    <property type="match status" value="1"/>
</dbReference>
<dbReference type="Gene3D" id="3.20.20.30">
    <property type="entry name" value="Luciferase-like domain"/>
    <property type="match status" value="1"/>
</dbReference>